<accession>A0ABQ3WNU4</accession>
<gene>
    <name evidence="1" type="ORF">Aca07nite_52040</name>
</gene>
<dbReference type="RefSeq" id="WP_204298045.1">
    <property type="nucleotide sequence ID" value="NZ_BAAAGQ010000024.1"/>
</dbReference>
<organism evidence="1">
    <name type="scientific">Actinoplanes campanulatus</name>
    <dbReference type="NCBI Taxonomy" id="113559"/>
    <lineage>
        <taxon>Bacteria</taxon>
        <taxon>Bacillati</taxon>
        <taxon>Actinomycetota</taxon>
        <taxon>Actinomycetes</taxon>
        <taxon>Micromonosporales</taxon>
        <taxon>Micromonosporaceae</taxon>
        <taxon>Actinoplanes</taxon>
    </lineage>
</organism>
<sequence>MDGLESGHDTGSPAQFVAVCPSRSRALAAIRILGADTMAAGALPGPDDRAILAEAVGTFARPGPDPVADWQEWAMHRAAGVAHRAPAGLPFHAGDSWKTLAGALVALSALATPKLDGPLHDAVRDRPADIARGAARATMRRDHPTAAALTRWLVLLQRYGVPVPLDTGLLLDHLRLLGGTDARTALDVAVCDRMRR</sequence>
<name>A0ABQ3WNU4_9ACTN</name>
<evidence type="ECO:0000313" key="1">
    <source>
        <dbReference type="EMBL" id="GID47929.1"/>
    </source>
</evidence>
<comment type="caution">
    <text evidence="1">The sequence shown here is derived from an EMBL/GenBank/DDBJ whole genome shotgun (WGS) entry which is preliminary data.</text>
</comment>
<reference evidence="1" key="1">
    <citation type="submission" date="2021-01" db="EMBL/GenBank/DDBJ databases">
        <title>Whole genome shotgun sequence of Actinoplanes capillaceus NBRC 16408.</title>
        <authorList>
            <person name="Komaki H."/>
            <person name="Tamura T."/>
        </authorList>
    </citation>
    <scope>NUCLEOTIDE SEQUENCE [LARGE SCALE GENOMIC DNA]</scope>
    <source>
        <strain evidence="1">NBRC 16408</strain>
    </source>
</reference>
<protein>
    <submittedName>
        <fullName evidence="1">Uncharacterized protein</fullName>
    </submittedName>
</protein>
<proteinExistence type="predicted"/>
<dbReference type="EMBL" id="BOMF01000098">
    <property type="protein sequence ID" value="GID47929.1"/>
    <property type="molecule type" value="Genomic_DNA"/>
</dbReference>